<gene>
    <name evidence="7" type="ORF">ACFQQH_16490</name>
</gene>
<dbReference type="SMART" id="SM00829">
    <property type="entry name" value="PKS_ER"/>
    <property type="match status" value="1"/>
</dbReference>
<dbReference type="PANTHER" id="PTHR43880">
    <property type="entry name" value="ALCOHOL DEHYDROGENASE"/>
    <property type="match status" value="1"/>
</dbReference>
<name>A0ABW2NKV2_9BACL</name>
<dbReference type="InterPro" id="IPR011032">
    <property type="entry name" value="GroES-like_sf"/>
</dbReference>
<dbReference type="Gene3D" id="3.40.50.720">
    <property type="entry name" value="NAD(P)-binding Rossmann-like Domain"/>
    <property type="match status" value="1"/>
</dbReference>
<dbReference type="Proteomes" id="UP001596483">
    <property type="component" value="Unassembled WGS sequence"/>
</dbReference>
<dbReference type="InterPro" id="IPR013149">
    <property type="entry name" value="ADH-like_C"/>
</dbReference>
<protein>
    <submittedName>
        <fullName evidence="7">NAD(P)-dependent alcohol dehydrogenase</fullName>
    </submittedName>
</protein>
<evidence type="ECO:0000256" key="4">
    <source>
        <dbReference type="ARBA" id="ARBA00023027"/>
    </source>
</evidence>
<evidence type="ECO:0000313" key="8">
    <source>
        <dbReference type="Proteomes" id="UP001596483"/>
    </source>
</evidence>
<keyword evidence="4" id="KW-0520">NAD</keyword>
<dbReference type="InterPro" id="IPR020843">
    <property type="entry name" value="ER"/>
</dbReference>
<dbReference type="PROSITE" id="PS00059">
    <property type="entry name" value="ADH_ZINC"/>
    <property type="match status" value="1"/>
</dbReference>
<keyword evidence="2 5" id="KW-0862">Zinc</keyword>
<dbReference type="InterPro" id="IPR036291">
    <property type="entry name" value="NAD(P)-bd_dom_sf"/>
</dbReference>
<dbReference type="SUPFAM" id="SSF51735">
    <property type="entry name" value="NAD(P)-binding Rossmann-fold domains"/>
    <property type="match status" value="1"/>
</dbReference>
<dbReference type="InterPro" id="IPR013154">
    <property type="entry name" value="ADH-like_N"/>
</dbReference>
<evidence type="ECO:0000259" key="6">
    <source>
        <dbReference type="SMART" id="SM00829"/>
    </source>
</evidence>
<evidence type="ECO:0000256" key="5">
    <source>
        <dbReference type="RuleBase" id="RU361277"/>
    </source>
</evidence>
<keyword evidence="8" id="KW-1185">Reference proteome</keyword>
<evidence type="ECO:0000256" key="2">
    <source>
        <dbReference type="ARBA" id="ARBA00022833"/>
    </source>
</evidence>
<dbReference type="CDD" id="cd08278">
    <property type="entry name" value="benzyl_alcohol_DH"/>
    <property type="match status" value="1"/>
</dbReference>
<dbReference type="EMBL" id="JBHTCT010000038">
    <property type="protein sequence ID" value="MFC7366732.1"/>
    <property type="molecule type" value="Genomic_DNA"/>
</dbReference>
<accession>A0ABW2NKV2</accession>
<evidence type="ECO:0000256" key="1">
    <source>
        <dbReference type="ARBA" id="ARBA00022723"/>
    </source>
</evidence>
<dbReference type="SUPFAM" id="SSF50129">
    <property type="entry name" value="GroES-like"/>
    <property type="match status" value="1"/>
</dbReference>
<organism evidence="7 8">
    <name type="scientific">Bhargavaea changchunensis</name>
    <dbReference type="NCBI Taxonomy" id="2134037"/>
    <lineage>
        <taxon>Bacteria</taxon>
        <taxon>Bacillati</taxon>
        <taxon>Bacillota</taxon>
        <taxon>Bacilli</taxon>
        <taxon>Bacillales</taxon>
        <taxon>Caryophanaceae</taxon>
        <taxon>Bhargavaea</taxon>
    </lineage>
</organism>
<dbReference type="Pfam" id="PF08240">
    <property type="entry name" value="ADH_N"/>
    <property type="match status" value="1"/>
</dbReference>
<comment type="similarity">
    <text evidence="5">Belongs to the zinc-containing alcohol dehydrogenase family.</text>
</comment>
<comment type="cofactor">
    <cofactor evidence="5">
        <name>Zn(2+)</name>
        <dbReference type="ChEBI" id="CHEBI:29105"/>
    </cofactor>
</comment>
<dbReference type="InterPro" id="IPR002328">
    <property type="entry name" value="ADH_Zn_CS"/>
</dbReference>
<dbReference type="PANTHER" id="PTHR43880:SF12">
    <property type="entry name" value="ALCOHOL DEHYDROGENASE CLASS-3"/>
    <property type="match status" value="1"/>
</dbReference>
<comment type="caution">
    <text evidence="7">The sequence shown here is derived from an EMBL/GenBank/DDBJ whole genome shotgun (WGS) entry which is preliminary data.</text>
</comment>
<evidence type="ECO:0000256" key="3">
    <source>
        <dbReference type="ARBA" id="ARBA00023002"/>
    </source>
</evidence>
<reference evidence="8" key="1">
    <citation type="journal article" date="2019" name="Int. J. Syst. Evol. Microbiol.">
        <title>The Global Catalogue of Microorganisms (GCM) 10K type strain sequencing project: providing services to taxonomists for standard genome sequencing and annotation.</title>
        <authorList>
            <consortium name="The Broad Institute Genomics Platform"/>
            <consortium name="The Broad Institute Genome Sequencing Center for Infectious Disease"/>
            <person name="Wu L."/>
            <person name="Ma J."/>
        </authorList>
    </citation>
    <scope>NUCLEOTIDE SEQUENCE [LARGE SCALE GENOMIC DNA]</scope>
    <source>
        <strain evidence="8">JCM 4738</strain>
    </source>
</reference>
<sequence length="392" mass="41726">MKAVTEAVSSIGKELDLTVTAAVVNKPNEDYQLEELKLGKLYPDEVLVKLVATGMCHSDEALRVGDAEVPLPMVLGHEGAGIIEEVGSAVKGFKPGDQVIMAYNYCGTCPNCRTGHVSSCKEWVNLNMSGARADGTYTFYKEDGTPVSNFFFQSSFSTHTITNANNLIKVSDDTDLRLVGPLGCGLLTGFGTVVNGLKPETSSSIAVFGTGAVGIGTLLAGKIEGCSTVIAIDIHDSRLELAKELGATHTINSRTENLAERIAEITGGNGVDYSVDTTGVTAVMKAAIDVLAIGGVTAPVAVTPNSVELNTFMDLVLGNRKLVGILMGDAVPQLAVPKLIEYHKEGKFPYEKLMKFYKFSEINQATADSNSGETIKPVLIIDENYRKDQPLV</sequence>
<keyword evidence="1 5" id="KW-0479">Metal-binding</keyword>
<keyword evidence="3" id="KW-0560">Oxidoreductase</keyword>
<feature type="domain" description="Enoyl reductase (ER)" evidence="6">
    <location>
        <begin position="26"/>
        <end position="379"/>
    </location>
</feature>
<proteinExistence type="inferred from homology"/>
<evidence type="ECO:0000313" key="7">
    <source>
        <dbReference type="EMBL" id="MFC7366732.1"/>
    </source>
</evidence>
<dbReference type="RefSeq" id="WP_157293558.1">
    <property type="nucleotide sequence ID" value="NZ_JBHTCT010000038.1"/>
</dbReference>
<dbReference type="Pfam" id="PF00107">
    <property type="entry name" value="ADH_zinc_N"/>
    <property type="match status" value="1"/>
</dbReference>
<dbReference type="Gene3D" id="3.90.180.10">
    <property type="entry name" value="Medium-chain alcohol dehydrogenases, catalytic domain"/>
    <property type="match status" value="1"/>
</dbReference>